<evidence type="ECO:0000313" key="1">
    <source>
        <dbReference type="EMBL" id="SVB13011.1"/>
    </source>
</evidence>
<dbReference type="SUPFAM" id="SSF54427">
    <property type="entry name" value="NTF2-like"/>
    <property type="match status" value="1"/>
</dbReference>
<proteinExistence type="predicted"/>
<gene>
    <name evidence="1" type="ORF">METZ01_LOCUS165865</name>
</gene>
<organism evidence="1">
    <name type="scientific">marine metagenome</name>
    <dbReference type="NCBI Taxonomy" id="408172"/>
    <lineage>
        <taxon>unclassified sequences</taxon>
        <taxon>metagenomes</taxon>
        <taxon>ecological metagenomes</taxon>
    </lineage>
</organism>
<dbReference type="AlphaFoldDB" id="A0A382BHN1"/>
<reference evidence="1" key="1">
    <citation type="submission" date="2018-05" db="EMBL/GenBank/DDBJ databases">
        <authorList>
            <person name="Lanie J.A."/>
            <person name="Ng W.-L."/>
            <person name="Kazmierczak K.M."/>
            <person name="Andrzejewski T.M."/>
            <person name="Davidsen T.M."/>
            <person name="Wayne K.J."/>
            <person name="Tettelin H."/>
            <person name="Glass J.I."/>
            <person name="Rusch D."/>
            <person name="Podicherti R."/>
            <person name="Tsui H.-C.T."/>
            <person name="Winkler M.E."/>
        </authorList>
    </citation>
    <scope>NUCLEOTIDE SEQUENCE</scope>
</reference>
<dbReference type="Gene3D" id="3.10.450.50">
    <property type="match status" value="1"/>
</dbReference>
<name>A0A382BHN1_9ZZZZ</name>
<protein>
    <recommendedName>
        <fullName evidence="2">SnoaL-like domain-containing protein</fullName>
    </recommendedName>
</protein>
<sequence length="126" mass="14013">MEGRMKGFDPKFKNFPDYINGITYEIWEEDSAVEKLHEYYASDVVMRTPSSIIIGNEGVIAATEATLLEFPDRKLIGEDVIWSGSPEEGMLSSHRIISTATHLGDGQFGKATGKKLTYRVIADCHA</sequence>
<dbReference type="InterPro" id="IPR032710">
    <property type="entry name" value="NTF2-like_dom_sf"/>
</dbReference>
<evidence type="ECO:0008006" key="2">
    <source>
        <dbReference type="Google" id="ProtNLM"/>
    </source>
</evidence>
<dbReference type="EMBL" id="UINC01029755">
    <property type="protein sequence ID" value="SVB13011.1"/>
    <property type="molecule type" value="Genomic_DNA"/>
</dbReference>
<feature type="non-terminal residue" evidence="1">
    <location>
        <position position="126"/>
    </location>
</feature>
<accession>A0A382BHN1</accession>